<name>A0ABX0NHF6_9BURK</name>
<evidence type="ECO:0000313" key="1">
    <source>
        <dbReference type="EMBL" id="NHZ82769.1"/>
    </source>
</evidence>
<sequence>MLVPEKLKQNAIISIQHGVEDFDRSRKSTAAGGDPFRAISAARNLYAGVLLLFKYCLIQAISDQTKAVEVIFKPPRDIIPHPDGAGGVAWQPVGKFQRTTIDVDDIKKRFEAFDIKVDWVVMERIQTERNHLEHLHPTQSVGAIGGFVADLFPILSKFITEELNEVPASLLGGAWPIMLAHHDFFVKSQLHCIEQWRESSMPQKAQHFVRDLVCDDCGSPLILPDAESDEAYQCMACGHSDALFPQLESLLEKSLGGYDPRDGEEPPTRDCPECDHPMFSVPDGRCQWCDYELEDWECAICGEGLGLDEQENGGLCSYHHYKMSKDD</sequence>
<gene>
    <name evidence="1" type="ORF">F2P44_26330</name>
</gene>
<dbReference type="RefSeq" id="WP_167091317.1">
    <property type="nucleotide sequence ID" value="NZ_WHJG01000037.1"/>
</dbReference>
<dbReference type="EMBL" id="WHJG01000037">
    <property type="protein sequence ID" value="NHZ82769.1"/>
    <property type="molecule type" value="Genomic_DNA"/>
</dbReference>
<evidence type="ECO:0008006" key="3">
    <source>
        <dbReference type="Google" id="ProtNLM"/>
    </source>
</evidence>
<organism evidence="1 2">
    <name type="scientific">Massilia frigida</name>
    <dbReference type="NCBI Taxonomy" id="2609281"/>
    <lineage>
        <taxon>Bacteria</taxon>
        <taxon>Pseudomonadati</taxon>
        <taxon>Pseudomonadota</taxon>
        <taxon>Betaproteobacteria</taxon>
        <taxon>Burkholderiales</taxon>
        <taxon>Oxalobacteraceae</taxon>
        <taxon>Telluria group</taxon>
        <taxon>Massilia</taxon>
    </lineage>
</organism>
<evidence type="ECO:0000313" key="2">
    <source>
        <dbReference type="Proteomes" id="UP000621455"/>
    </source>
</evidence>
<proteinExistence type="predicted"/>
<accession>A0ABX0NHF6</accession>
<reference evidence="1 2" key="1">
    <citation type="submission" date="2019-10" db="EMBL/GenBank/DDBJ databases">
        <title>Taxonomy of Antarctic Massilia spp.: description of Massilia rubra sp. nov., Massilia aquatica sp. nov., Massilia mucilaginosa sp. nov., Massilia frigida sp. nov. isolated from streams, lakes and regoliths.</title>
        <authorList>
            <person name="Holochova P."/>
            <person name="Sedlacek I."/>
            <person name="Kralova S."/>
            <person name="Maslanova I."/>
            <person name="Busse H.-J."/>
            <person name="Stankova E."/>
            <person name="Vrbovska V."/>
            <person name="Kovarovic V."/>
            <person name="Bartak M."/>
            <person name="Svec P."/>
            <person name="Pantucek R."/>
        </authorList>
    </citation>
    <scope>NUCLEOTIDE SEQUENCE [LARGE SCALE GENOMIC DNA]</scope>
    <source>
        <strain evidence="1 2">CCM 8695</strain>
    </source>
</reference>
<protein>
    <recommendedName>
        <fullName evidence="3">TFIIB-type domain-containing protein</fullName>
    </recommendedName>
</protein>
<dbReference type="Proteomes" id="UP000621455">
    <property type="component" value="Unassembled WGS sequence"/>
</dbReference>
<comment type="caution">
    <text evidence="1">The sequence shown here is derived from an EMBL/GenBank/DDBJ whole genome shotgun (WGS) entry which is preliminary data.</text>
</comment>
<keyword evidence="2" id="KW-1185">Reference proteome</keyword>